<keyword evidence="2 10" id="KW-0690">Ribosome biogenesis</keyword>
<dbReference type="OrthoDB" id="9809485at2"/>
<dbReference type="InterPro" id="IPR027417">
    <property type="entry name" value="P-loop_NTPase"/>
</dbReference>
<keyword evidence="6 10" id="KW-0378">Hydrolase</keyword>
<dbReference type="Gene3D" id="1.10.40.50">
    <property type="entry name" value="Probable gtpase engc, domain 3"/>
    <property type="match status" value="1"/>
</dbReference>
<proteinExistence type="inferred from homology"/>
<dbReference type="GO" id="GO:0003924">
    <property type="term" value="F:GTPase activity"/>
    <property type="evidence" value="ECO:0007669"/>
    <property type="project" value="UniProtKB-UniRule"/>
</dbReference>
<evidence type="ECO:0000256" key="1">
    <source>
        <dbReference type="ARBA" id="ARBA00022490"/>
    </source>
</evidence>
<dbReference type="PATRIC" id="fig|861450.3.peg.733"/>
<dbReference type="Gene3D" id="2.40.50.140">
    <property type="entry name" value="Nucleic acid-binding proteins"/>
    <property type="match status" value="1"/>
</dbReference>
<feature type="domain" description="CP-type G" evidence="12">
    <location>
        <begin position="61"/>
        <end position="217"/>
    </location>
</feature>
<evidence type="ECO:0000256" key="9">
    <source>
        <dbReference type="ARBA" id="ARBA00023134"/>
    </source>
</evidence>
<protein>
    <recommendedName>
        <fullName evidence="10">Small ribosomal subunit biogenesis GTPase RsgA</fullName>
        <ecNumber evidence="10">3.6.1.-</ecNumber>
    </recommendedName>
</protein>
<dbReference type="InterPro" id="IPR031944">
    <property type="entry name" value="RsgA_N"/>
</dbReference>
<dbReference type="InterPro" id="IPR012340">
    <property type="entry name" value="NA-bd_OB-fold"/>
</dbReference>
<dbReference type="RefSeq" id="WP_006789755.1">
    <property type="nucleotide sequence ID" value="NZ_JH417574.1"/>
</dbReference>
<evidence type="ECO:0000256" key="2">
    <source>
        <dbReference type="ARBA" id="ARBA00022517"/>
    </source>
</evidence>
<dbReference type="InterPro" id="IPR030378">
    <property type="entry name" value="G_CP_dom"/>
</dbReference>
<evidence type="ECO:0000313" key="13">
    <source>
        <dbReference type="EMBL" id="EHM42223.1"/>
    </source>
</evidence>
<dbReference type="SUPFAM" id="SSF50249">
    <property type="entry name" value="Nucleic acid-binding proteins"/>
    <property type="match status" value="1"/>
</dbReference>
<keyword evidence="5 10" id="KW-0547">Nucleotide-binding</keyword>
<keyword evidence="1 10" id="KW-0963">Cytoplasm</keyword>
<feature type="binding site" evidence="10">
    <location>
        <position position="254"/>
    </location>
    <ligand>
        <name>Zn(2+)</name>
        <dbReference type="ChEBI" id="CHEBI:29105"/>
    </ligand>
</feature>
<keyword evidence="8 10" id="KW-0694">RNA-binding</keyword>
<dbReference type="PANTHER" id="PTHR32120:SF11">
    <property type="entry name" value="SMALL RIBOSOMAL SUBUNIT BIOGENESIS GTPASE RSGA 1, MITOCHONDRIAL-RELATED"/>
    <property type="match status" value="1"/>
</dbReference>
<dbReference type="EMBL" id="AGCJ01000023">
    <property type="protein sequence ID" value="EHM42223.1"/>
    <property type="molecule type" value="Genomic_DNA"/>
</dbReference>
<feature type="binding site" evidence="10">
    <location>
        <position position="248"/>
    </location>
    <ligand>
        <name>Zn(2+)</name>
        <dbReference type="ChEBI" id="CHEBI:29105"/>
    </ligand>
</feature>
<keyword evidence="3 10" id="KW-0479">Metal-binding</keyword>
<name>G9YGK1_9FIRM</name>
<evidence type="ECO:0000256" key="10">
    <source>
        <dbReference type="HAMAP-Rule" id="MF_01820"/>
    </source>
</evidence>
<comment type="function">
    <text evidence="10">One of several proteins that assist in the late maturation steps of the functional core of the 30S ribosomal subunit. Helps release RbfA from mature subunits. May play a role in the assembly of ribosomal proteins into the subunit. Circularly permuted GTPase that catalyzes slow GTP hydrolysis, GTPase activity is stimulated by the 30S ribosomal subunit.</text>
</comment>
<dbReference type="GO" id="GO:0042274">
    <property type="term" value="P:ribosomal small subunit biogenesis"/>
    <property type="evidence" value="ECO:0007669"/>
    <property type="project" value="UniProtKB-UniRule"/>
</dbReference>
<dbReference type="PROSITE" id="PS50936">
    <property type="entry name" value="ENGC_GTPASE"/>
    <property type="match status" value="1"/>
</dbReference>
<dbReference type="CDD" id="cd04466">
    <property type="entry name" value="S1_YloQ_GTPase"/>
    <property type="match status" value="1"/>
</dbReference>
<feature type="binding site" evidence="10">
    <location>
        <position position="246"/>
    </location>
    <ligand>
        <name>Zn(2+)</name>
        <dbReference type="ChEBI" id="CHEBI:29105"/>
    </ligand>
</feature>
<feature type="domain" description="EngC GTPase" evidence="11">
    <location>
        <begin position="70"/>
        <end position="215"/>
    </location>
</feature>
<feature type="binding site" evidence="10">
    <location>
        <begin position="160"/>
        <end position="168"/>
    </location>
    <ligand>
        <name>GTP</name>
        <dbReference type="ChEBI" id="CHEBI:37565"/>
    </ligand>
</feature>
<dbReference type="SUPFAM" id="SSF52540">
    <property type="entry name" value="P-loop containing nucleoside triphosphate hydrolases"/>
    <property type="match status" value="1"/>
</dbReference>
<evidence type="ECO:0000256" key="6">
    <source>
        <dbReference type="ARBA" id="ARBA00022801"/>
    </source>
</evidence>
<dbReference type="GO" id="GO:0005525">
    <property type="term" value="F:GTP binding"/>
    <property type="evidence" value="ECO:0007669"/>
    <property type="project" value="UniProtKB-UniRule"/>
</dbReference>
<dbReference type="Pfam" id="PF16745">
    <property type="entry name" value="RsgA_N"/>
    <property type="match status" value="1"/>
</dbReference>
<dbReference type="HOGENOM" id="CLU_033617_2_1_9"/>
<dbReference type="Gene3D" id="3.40.50.300">
    <property type="entry name" value="P-loop containing nucleotide triphosphate hydrolases"/>
    <property type="match status" value="1"/>
</dbReference>
<keyword evidence="4 10" id="KW-0699">rRNA-binding</keyword>
<keyword evidence="9 10" id="KW-0342">GTP-binding</keyword>
<dbReference type="Pfam" id="PF03193">
    <property type="entry name" value="RsgA_GTPase"/>
    <property type="match status" value="1"/>
</dbReference>
<evidence type="ECO:0000256" key="5">
    <source>
        <dbReference type="ARBA" id="ARBA00022741"/>
    </source>
</evidence>
<dbReference type="InterPro" id="IPR004881">
    <property type="entry name" value="Ribosome_biogen_GTPase_RsgA"/>
</dbReference>
<keyword evidence="7 10" id="KW-0862">Zinc</keyword>
<comment type="subcellular location">
    <subcellularLocation>
        <location evidence="10">Cytoplasm</location>
    </subcellularLocation>
</comment>
<dbReference type="Proteomes" id="UP000005481">
    <property type="component" value="Unassembled WGS sequence"/>
</dbReference>
<dbReference type="HAMAP" id="MF_01820">
    <property type="entry name" value="GTPase_RsgA"/>
    <property type="match status" value="1"/>
</dbReference>
<gene>
    <name evidence="10" type="primary">rsgA</name>
    <name evidence="13" type="ORF">HMPREF0080_00768</name>
</gene>
<evidence type="ECO:0000259" key="12">
    <source>
        <dbReference type="PROSITE" id="PS51721"/>
    </source>
</evidence>
<dbReference type="eggNOG" id="COG1162">
    <property type="taxonomic scope" value="Bacteria"/>
</dbReference>
<dbReference type="GO" id="GO:0005737">
    <property type="term" value="C:cytoplasm"/>
    <property type="evidence" value="ECO:0007669"/>
    <property type="project" value="UniProtKB-SubCell"/>
</dbReference>
<dbReference type="STRING" id="861450.HMPREF0080_00768"/>
<evidence type="ECO:0000256" key="7">
    <source>
        <dbReference type="ARBA" id="ARBA00022833"/>
    </source>
</evidence>
<comment type="caution">
    <text evidence="13">The sequence shown here is derived from an EMBL/GenBank/DDBJ whole genome shotgun (WGS) entry which is preliminary data.</text>
</comment>
<keyword evidence="14" id="KW-1185">Reference proteome</keyword>
<comment type="subunit">
    <text evidence="10">Monomer. Associates with 30S ribosomal subunit, binds 16S rRNA.</text>
</comment>
<evidence type="ECO:0000256" key="3">
    <source>
        <dbReference type="ARBA" id="ARBA00022723"/>
    </source>
</evidence>
<dbReference type="PROSITE" id="PS51721">
    <property type="entry name" value="G_CP"/>
    <property type="match status" value="1"/>
</dbReference>
<dbReference type="CDD" id="cd01854">
    <property type="entry name" value="YjeQ_EngC"/>
    <property type="match status" value="1"/>
</dbReference>
<evidence type="ECO:0000256" key="8">
    <source>
        <dbReference type="ARBA" id="ARBA00022884"/>
    </source>
</evidence>
<dbReference type="PANTHER" id="PTHR32120">
    <property type="entry name" value="SMALL RIBOSOMAL SUBUNIT BIOGENESIS GTPASE RSGA"/>
    <property type="match status" value="1"/>
</dbReference>
<comment type="cofactor">
    <cofactor evidence="10">
        <name>Zn(2+)</name>
        <dbReference type="ChEBI" id="CHEBI:29105"/>
    </cofactor>
    <text evidence="10">Binds 1 zinc ion per subunit.</text>
</comment>
<feature type="binding site" evidence="10">
    <location>
        <position position="241"/>
    </location>
    <ligand>
        <name>Zn(2+)</name>
        <dbReference type="ChEBI" id="CHEBI:29105"/>
    </ligand>
</feature>
<dbReference type="GO" id="GO:0046872">
    <property type="term" value="F:metal ion binding"/>
    <property type="evidence" value="ECO:0007669"/>
    <property type="project" value="UniProtKB-KW"/>
</dbReference>
<dbReference type="AlphaFoldDB" id="G9YGK1"/>
<dbReference type="GO" id="GO:0019843">
    <property type="term" value="F:rRNA binding"/>
    <property type="evidence" value="ECO:0007669"/>
    <property type="project" value="UniProtKB-KW"/>
</dbReference>
<evidence type="ECO:0000313" key="14">
    <source>
        <dbReference type="Proteomes" id="UP000005481"/>
    </source>
</evidence>
<evidence type="ECO:0000259" key="11">
    <source>
        <dbReference type="PROSITE" id="PS50936"/>
    </source>
</evidence>
<accession>G9YGK1</accession>
<dbReference type="InterPro" id="IPR010914">
    <property type="entry name" value="RsgA_GTPase_dom"/>
</dbReference>
<dbReference type="NCBIfam" id="TIGR00157">
    <property type="entry name" value="ribosome small subunit-dependent GTPase A"/>
    <property type="match status" value="1"/>
</dbReference>
<organism evidence="13 14">
    <name type="scientific">Anaeroglobus geminatus F0357</name>
    <dbReference type="NCBI Taxonomy" id="861450"/>
    <lineage>
        <taxon>Bacteria</taxon>
        <taxon>Bacillati</taxon>
        <taxon>Bacillota</taxon>
        <taxon>Negativicutes</taxon>
        <taxon>Veillonellales</taxon>
        <taxon>Veillonellaceae</taxon>
        <taxon>Anaeroglobus</taxon>
    </lineage>
</organism>
<reference evidence="13 14" key="1">
    <citation type="submission" date="2011-08" db="EMBL/GenBank/DDBJ databases">
        <authorList>
            <person name="Weinstock G."/>
            <person name="Sodergren E."/>
            <person name="Clifton S."/>
            <person name="Fulton L."/>
            <person name="Fulton B."/>
            <person name="Courtney L."/>
            <person name="Fronick C."/>
            <person name="Harrison M."/>
            <person name="Strong C."/>
            <person name="Farmer C."/>
            <person name="Delahaunty K."/>
            <person name="Markovic C."/>
            <person name="Hall O."/>
            <person name="Minx P."/>
            <person name="Tomlinson C."/>
            <person name="Mitreva M."/>
            <person name="Hou S."/>
            <person name="Chen J."/>
            <person name="Wollam A."/>
            <person name="Pepin K.H."/>
            <person name="Johnson M."/>
            <person name="Bhonagiri V."/>
            <person name="Zhang X."/>
            <person name="Suruliraj S."/>
            <person name="Warren W."/>
            <person name="Chinwalla A."/>
            <person name="Mardis E.R."/>
            <person name="Wilson R.K."/>
        </authorList>
    </citation>
    <scope>NUCLEOTIDE SEQUENCE [LARGE SCALE GENOMIC DNA]</scope>
    <source>
        <strain evidence="13 14">F0357</strain>
    </source>
</reference>
<comment type="similarity">
    <text evidence="10">Belongs to the TRAFAC class YlqF/YawG GTPase family. RsgA subfamily.</text>
</comment>
<sequence>MPRGRVIKNYNGYYYVDPGSGGAVECRRRGKMKEKILVGDMVEFTATGAQKGVIEKTEPRKNSLRRPAVANIDAMFIVMAAAAPDPSRFLIDQMLMTCEYDGIHPSLCFNKCDLDKPLAEEYAAFYRRCGYAAYPVSACTGEGIDSLKALLDGKVTAFAGPSGVGKSSLLMRIIGRELAVGKVSDKIGRGRHTTRHSEIMKLREHTYVIDTPGFSALDFTHLKEKEITSLMPDLAKYSGHCRFSSCLHRSEPDCSVKQALAAGKILRERYDTYCKIEDSIAERK</sequence>
<evidence type="ECO:0000256" key="4">
    <source>
        <dbReference type="ARBA" id="ARBA00022730"/>
    </source>
</evidence>
<dbReference type="EC" id="3.6.1.-" evidence="10"/>
<feature type="binding site" evidence="10">
    <location>
        <begin position="110"/>
        <end position="113"/>
    </location>
    <ligand>
        <name>GTP</name>
        <dbReference type="ChEBI" id="CHEBI:37565"/>
    </ligand>
</feature>